<accession>A0A937G4X9</accession>
<proteinExistence type="predicted"/>
<protein>
    <recommendedName>
        <fullName evidence="3">Two component regulator three Y domain-containing protein</fullName>
    </recommendedName>
</protein>
<dbReference type="InterPro" id="IPR011123">
    <property type="entry name" value="Y_Y_Y"/>
</dbReference>
<evidence type="ECO:0000256" key="2">
    <source>
        <dbReference type="SAM" id="Phobius"/>
    </source>
</evidence>
<keyword evidence="2" id="KW-1133">Transmembrane helix</keyword>
<keyword evidence="1" id="KW-0597">Phosphoprotein</keyword>
<dbReference type="RefSeq" id="WP_202858047.1">
    <property type="nucleotide sequence ID" value="NZ_JAEUGD010000064.1"/>
</dbReference>
<dbReference type="InterPro" id="IPR013783">
    <property type="entry name" value="Ig-like_fold"/>
</dbReference>
<dbReference type="GO" id="GO:0000155">
    <property type="term" value="F:phosphorelay sensor kinase activity"/>
    <property type="evidence" value="ECO:0007669"/>
    <property type="project" value="TreeGrafter"/>
</dbReference>
<name>A0A937G4X9_9BACT</name>
<keyword evidence="5" id="KW-1185">Reference proteome</keyword>
<keyword evidence="2" id="KW-0472">Membrane</keyword>
<dbReference type="InterPro" id="IPR011110">
    <property type="entry name" value="Reg_prop"/>
</dbReference>
<dbReference type="AlphaFoldDB" id="A0A937G4X9"/>
<dbReference type="PANTHER" id="PTHR43547">
    <property type="entry name" value="TWO-COMPONENT HISTIDINE KINASE"/>
    <property type="match status" value="1"/>
</dbReference>
<dbReference type="InterPro" id="IPR015943">
    <property type="entry name" value="WD40/YVTN_repeat-like_dom_sf"/>
</dbReference>
<dbReference type="Pfam" id="PF07494">
    <property type="entry name" value="Reg_prop"/>
    <property type="match status" value="1"/>
</dbReference>
<sequence>MLYYNMVMSGFGIRSGSTIALSIVFILMCFTETVSQSGMRFEKIDPSKGLSTNSISCIIQDSKGFMWFGTRDGINRYDGIKIKTIRFSTNYNIITSICELKSGAILVGTMSGGIIELNPVNERYKSYQLEYSGNFTSAVFIHEDNQGIIWVIDDFGSILQFDIKHKNFVNYRSNALSQSPTDKITYFHEASDGTIWLGTANNGVIKYNRNGGTFEQVRSQTGELLPFANEIFTDQNERTWIATKNGLFYKTKDAPYFTEVAHEQVFNAIWEDLEGVIWVSYGQELLSFDEVTHMLEHKNSIKGTYILPHIIDLSPVTRNSAYLNQSNVGSKSVVVDDNNRFWIITSDGLDIYDPVDSKILPVRAEDESTDIGANKLTTLMKDRSNTLWLGTVASGVRKYTPSLFVHYPFLPNTQGALGNKVVHAIIVTDNNHAWVGQIDGIFAFFDRGNGSFKRFKIPESNSAIFDILPKENELWLATYGDGIVNYNIINNQYTYYRHTSGDTLGLQSSKVQCIFEDGNGNLLIGSDIGLELFDPKSKKSRSIPLVDNDGNSVINVFTIFRTDSTLWIGTLGQGLFQMHPDTHVYRNYKANDKDSASINHNYITSIHADMEDADKIWLGTYGGGINVFSQSNRSFKHYGKESGLKNTVVYGIMEDTTQRVWFSSNAGVAIFDKAKGKVVRDFDVNDGLQANEFNRGSYAVFPDGTMAFGGVNGLNEFNPYQSNLTNYEPNIVLTDFKVFNNTRPDILDKINNKQDVVLPHDNNFISIDFSVLDYRNTHRNEYAYRLKGLVESWTYVTNERPFANYTNLPSGQYNFELRATNSEGVWLQSMVSIPIFIQSPFWKTWWFLSVVLIFIISLVLFIHKWKVRSITRQKEVLDELVKERTIVIQSQNEEIMTQNENIRLLNHQLEFKVKARTKSLEESNKRLLQYAHDNAHKVRAPLARLLGLVYLNKISKNEDMRVLMEKIGEAARELDEITRALGRNLTERTGIDPFDENSLSE</sequence>
<feature type="transmembrane region" description="Helical" evidence="2">
    <location>
        <begin position="844"/>
        <end position="862"/>
    </location>
</feature>
<dbReference type="PANTHER" id="PTHR43547:SF2">
    <property type="entry name" value="HYBRID SIGNAL TRANSDUCTION HISTIDINE KINASE C"/>
    <property type="match status" value="1"/>
</dbReference>
<evidence type="ECO:0000259" key="3">
    <source>
        <dbReference type="Pfam" id="PF07495"/>
    </source>
</evidence>
<dbReference type="EMBL" id="JAEUGD010000064">
    <property type="protein sequence ID" value="MBL6448511.1"/>
    <property type="molecule type" value="Genomic_DNA"/>
</dbReference>
<dbReference type="Gene3D" id="2.130.10.10">
    <property type="entry name" value="YVTN repeat-like/Quinoprotein amine dehydrogenase"/>
    <property type="match status" value="3"/>
</dbReference>
<dbReference type="Gene3D" id="2.60.40.10">
    <property type="entry name" value="Immunoglobulins"/>
    <property type="match status" value="1"/>
</dbReference>
<evidence type="ECO:0000256" key="1">
    <source>
        <dbReference type="ARBA" id="ARBA00022553"/>
    </source>
</evidence>
<comment type="caution">
    <text evidence="4">The sequence shown here is derived from an EMBL/GenBank/DDBJ whole genome shotgun (WGS) entry which is preliminary data.</text>
</comment>
<dbReference type="Proteomes" id="UP000614216">
    <property type="component" value="Unassembled WGS sequence"/>
</dbReference>
<keyword evidence="2" id="KW-0812">Transmembrane</keyword>
<evidence type="ECO:0000313" key="4">
    <source>
        <dbReference type="EMBL" id="MBL6448511.1"/>
    </source>
</evidence>
<organism evidence="4 5">
    <name type="scientific">Fulvivirga marina</name>
    <dbReference type="NCBI Taxonomy" id="2494733"/>
    <lineage>
        <taxon>Bacteria</taxon>
        <taxon>Pseudomonadati</taxon>
        <taxon>Bacteroidota</taxon>
        <taxon>Cytophagia</taxon>
        <taxon>Cytophagales</taxon>
        <taxon>Fulvivirgaceae</taxon>
        <taxon>Fulvivirga</taxon>
    </lineage>
</organism>
<dbReference type="SUPFAM" id="SSF63829">
    <property type="entry name" value="Calcium-dependent phosphotriesterase"/>
    <property type="match status" value="2"/>
</dbReference>
<dbReference type="Pfam" id="PF07495">
    <property type="entry name" value="Y_Y_Y"/>
    <property type="match status" value="1"/>
</dbReference>
<gene>
    <name evidence="4" type="ORF">JMN32_19530</name>
</gene>
<evidence type="ECO:0000313" key="5">
    <source>
        <dbReference type="Proteomes" id="UP000614216"/>
    </source>
</evidence>
<reference evidence="4" key="1">
    <citation type="submission" date="2021-01" db="EMBL/GenBank/DDBJ databases">
        <title>Fulvivirga kasyanovii gen. nov., sp nov., a novel member of the phylum Bacteroidetes isolated from seawater in a mussel farm.</title>
        <authorList>
            <person name="Zhao L.-H."/>
            <person name="Wang Z.-J."/>
        </authorList>
    </citation>
    <scope>NUCLEOTIDE SEQUENCE</scope>
    <source>
        <strain evidence="4">29W222</strain>
    </source>
</reference>
<feature type="domain" description="Two component regulator three Y" evidence="3">
    <location>
        <begin position="773"/>
        <end position="837"/>
    </location>
</feature>